<dbReference type="EMBL" id="VSSQ01011844">
    <property type="protein sequence ID" value="MPM47846.1"/>
    <property type="molecule type" value="Genomic_DNA"/>
</dbReference>
<accession>A0A645A4J0</accession>
<name>A0A645A4J0_9ZZZZ</name>
<dbReference type="InterPro" id="IPR001509">
    <property type="entry name" value="Epimerase_deHydtase"/>
</dbReference>
<feature type="domain" description="NAD-dependent epimerase/dehydratase" evidence="2">
    <location>
        <begin position="9"/>
        <end position="257"/>
    </location>
</feature>
<keyword evidence="1" id="KW-0520">NAD</keyword>
<dbReference type="InterPro" id="IPR036291">
    <property type="entry name" value="NAD(P)-bd_dom_sf"/>
</dbReference>
<dbReference type="EC" id="5.1.3.7" evidence="3"/>
<reference evidence="3" key="1">
    <citation type="submission" date="2019-08" db="EMBL/GenBank/DDBJ databases">
        <authorList>
            <person name="Kucharzyk K."/>
            <person name="Murdoch R.W."/>
            <person name="Higgins S."/>
            <person name="Loffler F."/>
        </authorList>
    </citation>
    <scope>NUCLEOTIDE SEQUENCE</scope>
</reference>
<dbReference type="PANTHER" id="PTHR43574">
    <property type="entry name" value="EPIMERASE-RELATED"/>
    <property type="match status" value="1"/>
</dbReference>
<protein>
    <submittedName>
        <fullName evidence="3">UDP-N-acetylglucosamine 4-epimerase</fullName>
        <ecNumber evidence="3">5.1.3.7</ecNumber>
    </submittedName>
</protein>
<dbReference type="Pfam" id="PF01370">
    <property type="entry name" value="Epimerase"/>
    <property type="match status" value="1"/>
</dbReference>
<comment type="caution">
    <text evidence="3">The sequence shown here is derived from an EMBL/GenBank/DDBJ whole genome shotgun (WGS) entry which is preliminary data.</text>
</comment>
<dbReference type="Gene3D" id="3.40.50.720">
    <property type="entry name" value="NAD(P)-binding Rossmann-like Domain"/>
    <property type="match status" value="1"/>
</dbReference>
<organism evidence="3">
    <name type="scientific">bioreactor metagenome</name>
    <dbReference type="NCBI Taxonomy" id="1076179"/>
    <lineage>
        <taxon>unclassified sequences</taxon>
        <taxon>metagenomes</taxon>
        <taxon>ecological metagenomes</taxon>
    </lineage>
</organism>
<evidence type="ECO:0000256" key="1">
    <source>
        <dbReference type="ARBA" id="ARBA00023027"/>
    </source>
</evidence>
<evidence type="ECO:0000313" key="3">
    <source>
        <dbReference type="EMBL" id="MPM47846.1"/>
    </source>
</evidence>
<dbReference type="PRINTS" id="PR01713">
    <property type="entry name" value="NUCEPIMERASE"/>
</dbReference>
<evidence type="ECO:0000259" key="2">
    <source>
        <dbReference type="Pfam" id="PF01370"/>
    </source>
</evidence>
<gene>
    <name evidence="3" type="primary">wbgU_22</name>
    <name evidence="3" type="ORF">SDC9_94567</name>
</gene>
<dbReference type="SUPFAM" id="SSF51735">
    <property type="entry name" value="NAD(P)-binding Rossmann-fold domains"/>
    <property type="match status" value="1"/>
</dbReference>
<dbReference type="GO" id="GO:0003974">
    <property type="term" value="F:UDP-N-acetylglucosamine 4-epimerase activity"/>
    <property type="evidence" value="ECO:0007669"/>
    <property type="project" value="UniProtKB-EC"/>
</dbReference>
<proteinExistence type="predicted"/>
<dbReference type="AlphaFoldDB" id="A0A645A4J0"/>
<keyword evidence="3" id="KW-0413">Isomerase</keyword>
<sequence>MSEHDKKRILVTGAAGFIGYHLTKRLLESGLCVFGADNINGYYDPSLKRARLRGLTSFERFTFLEGDLSDESFAEQLFAQAKPDVVVHLAAQAGVRYSIENPRAYIESNVVGFFNVLEQVRHHPVSHFLYASSSSVYGNRDKTPFSVEDRVDKPVSLYAATKKSNELFAYTYSHLYGVPATGLRFFTVYGPFGRPDMAYFSFTKAILEEKPIDVYNGGDMLRDFTYIDDVTACLSDMLFCPPKPDETGAPNAVYNIGNNNPVKLIDFIGAIEHALGKKATLRMLPMQAGDVGKTYADIESTRRDFGFAPKTQLQDGIQQFVNWYLTYYNKK</sequence>